<feature type="transmembrane region" description="Helical" evidence="8">
    <location>
        <begin position="477"/>
        <end position="495"/>
    </location>
</feature>
<accession>A0A6M8BA12</accession>
<feature type="transmembrane region" description="Helical" evidence="8">
    <location>
        <begin position="507"/>
        <end position="531"/>
    </location>
</feature>
<feature type="domain" description="RCK C-terminal" evidence="9">
    <location>
        <begin position="258"/>
        <end position="344"/>
    </location>
</feature>
<dbReference type="PANTHER" id="PTHR30445:SF3">
    <property type="entry name" value="TRANSPORT PROTEIN YIDE-RELATED"/>
    <property type="match status" value="1"/>
</dbReference>
<keyword evidence="3" id="KW-0813">Transport</keyword>
<keyword evidence="5 8" id="KW-0812">Transmembrane</keyword>
<evidence type="ECO:0000256" key="2">
    <source>
        <dbReference type="ARBA" id="ARBA00009854"/>
    </source>
</evidence>
<protein>
    <submittedName>
        <fullName evidence="10">YidE/YbjL duplication</fullName>
    </submittedName>
</protein>
<feature type="transmembrane region" description="Helical" evidence="8">
    <location>
        <begin position="376"/>
        <end position="397"/>
    </location>
</feature>
<feature type="transmembrane region" description="Helical" evidence="8">
    <location>
        <begin position="418"/>
        <end position="437"/>
    </location>
</feature>
<organism evidence="10 11">
    <name type="scientific">Thermoleptolyngbya sichuanensis A183</name>
    <dbReference type="NCBI Taxonomy" id="2737172"/>
    <lineage>
        <taxon>Bacteria</taxon>
        <taxon>Bacillati</taxon>
        <taxon>Cyanobacteriota</taxon>
        <taxon>Cyanophyceae</taxon>
        <taxon>Oculatellales</taxon>
        <taxon>Oculatellaceae</taxon>
        <taxon>Thermoleptolyngbya</taxon>
        <taxon>Thermoleptolyngbya sichuanensis</taxon>
    </lineage>
</organism>
<feature type="transmembrane region" description="Helical" evidence="8">
    <location>
        <begin position="149"/>
        <end position="170"/>
    </location>
</feature>
<dbReference type="KEGG" id="theu:HPC62_04700"/>
<dbReference type="InterPro" id="IPR006512">
    <property type="entry name" value="YidE_YbjL"/>
</dbReference>
<dbReference type="AlphaFoldDB" id="A0A6M8BA12"/>
<dbReference type="GO" id="GO:0006813">
    <property type="term" value="P:potassium ion transport"/>
    <property type="evidence" value="ECO:0007669"/>
    <property type="project" value="InterPro"/>
</dbReference>
<evidence type="ECO:0000256" key="5">
    <source>
        <dbReference type="ARBA" id="ARBA00022692"/>
    </source>
</evidence>
<dbReference type="Gene3D" id="3.30.70.1450">
    <property type="entry name" value="Regulator of K+ conductance, C-terminal domain"/>
    <property type="match status" value="2"/>
</dbReference>
<evidence type="ECO:0000256" key="8">
    <source>
        <dbReference type="SAM" id="Phobius"/>
    </source>
</evidence>
<feature type="transmembrane region" description="Helical" evidence="8">
    <location>
        <begin position="6"/>
        <end position="26"/>
    </location>
</feature>
<comment type="similarity">
    <text evidence="2">Belongs to the AAE transporter (TC 2.A.81) family.</text>
</comment>
<keyword evidence="4" id="KW-1003">Cell membrane</keyword>
<feature type="transmembrane region" description="Helical" evidence="8">
    <location>
        <begin position="58"/>
        <end position="75"/>
    </location>
</feature>
<keyword evidence="6 8" id="KW-1133">Transmembrane helix</keyword>
<dbReference type="Pfam" id="PF02080">
    <property type="entry name" value="TrkA_C"/>
    <property type="match status" value="2"/>
</dbReference>
<keyword evidence="11" id="KW-1185">Reference proteome</keyword>
<dbReference type="Proteomes" id="UP000505210">
    <property type="component" value="Chromosome"/>
</dbReference>
<dbReference type="InterPro" id="IPR050144">
    <property type="entry name" value="AAE_transporter"/>
</dbReference>
<dbReference type="InterPro" id="IPR036721">
    <property type="entry name" value="RCK_C_sf"/>
</dbReference>
<dbReference type="PANTHER" id="PTHR30445">
    <property type="entry name" value="K(+)_H(+) ANTIPORTER SUBUNIT KHTT"/>
    <property type="match status" value="1"/>
</dbReference>
<dbReference type="InterPro" id="IPR006037">
    <property type="entry name" value="RCK_C"/>
</dbReference>
<evidence type="ECO:0000259" key="9">
    <source>
        <dbReference type="PROSITE" id="PS51202"/>
    </source>
</evidence>
<dbReference type="PROSITE" id="PS51202">
    <property type="entry name" value="RCK_C"/>
    <property type="match status" value="2"/>
</dbReference>
<comment type="subcellular location">
    <subcellularLocation>
        <location evidence="1">Cell membrane</location>
        <topology evidence="1">Multi-pass membrane protein</topology>
    </subcellularLocation>
</comment>
<name>A0A6M8BA12_9CYAN</name>
<dbReference type="SUPFAM" id="SSF116726">
    <property type="entry name" value="TrkA C-terminal domain-like"/>
    <property type="match status" value="2"/>
</dbReference>
<feature type="transmembrane region" description="Helical" evidence="8">
    <location>
        <begin position="352"/>
        <end position="370"/>
    </location>
</feature>
<evidence type="ECO:0000256" key="4">
    <source>
        <dbReference type="ARBA" id="ARBA00022475"/>
    </source>
</evidence>
<feature type="transmembrane region" description="Helical" evidence="8">
    <location>
        <begin position="33"/>
        <end position="52"/>
    </location>
</feature>
<dbReference type="Pfam" id="PF06826">
    <property type="entry name" value="Asp-Al_Ex"/>
    <property type="match status" value="2"/>
</dbReference>
<sequence>MEGLWAFLSGQPILTLFLVIALGYAVGEVAIAGFSLGVGAVLFVGLAMGAVAQDAAPPALVGTVGLILFFYGIGIQYGKPFVEGLLSPSGRCQNAIALLSVLAAGLVTALLMSWLRLDPALGAGLFTGAMVNTAALQSVADKVGGDLPAVGYGVAYPFGVLGPILGMYLAQRLLRPRVEVPTSRGVEEVEALVSHPAAVGKYLSEVTAQFPDEVQVVAVRQNGHNRMPRPNLRLQTGDALLLLGAKGDALKQACRTIGDVAPSQIIPDHTELDDLDVYVSKHSVIGHRLGALNLGEHPGCTILSVQRGDATLYPHPGLVLEAGDRIWAVAERDRHSAVRQFFGNSARSTAEVSYLALGLGMVLGVLFGLIPFPLPGLGTFTFGAAGGAMIVSLLLGWRGRIGHLNWTIPPSANLTLRNFGLTLFLAVVGMRSAPAFFSTLSSTGLQLVGVGAAMTAAIVVAAFMLGCGLFRVSFDEALGIVAGVTGNPAILAYAAKSVPTNKPELGYAIVFPSSTIIKIIVVQILLVWFAAR</sequence>
<dbReference type="GO" id="GO:0008324">
    <property type="term" value="F:monoatomic cation transmembrane transporter activity"/>
    <property type="evidence" value="ECO:0007669"/>
    <property type="project" value="InterPro"/>
</dbReference>
<dbReference type="RefSeq" id="WP_172353970.1">
    <property type="nucleotide sequence ID" value="NZ_CP053661.1"/>
</dbReference>
<dbReference type="GO" id="GO:0005886">
    <property type="term" value="C:plasma membrane"/>
    <property type="evidence" value="ECO:0007669"/>
    <property type="project" value="UniProtKB-SubCell"/>
</dbReference>
<keyword evidence="7 8" id="KW-0472">Membrane</keyword>
<evidence type="ECO:0000313" key="11">
    <source>
        <dbReference type="Proteomes" id="UP000505210"/>
    </source>
</evidence>
<feature type="transmembrane region" description="Helical" evidence="8">
    <location>
        <begin position="443"/>
        <end position="465"/>
    </location>
</feature>
<proteinExistence type="inferred from homology"/>
<dbReference type="EMBL" id="CP053661">
    <property type="protein sequence ID" value="QKD81577.1"/>
    <property type="molecule type" value="Genomic_DNA"/>
</dbReference>
<dbReference type="NCBIfam" id="TIGR01625">
    <property type="entry name" value="YidE_YbjL_dupl"/>
    <property type="match status" value="2"/>
</dbReference>
<gene>
    <name evidence="10" type="ORF">HPC62_04700</name>
</gene>
<evidence type="ECO:0000256" key="7">
    <source>
        <dbReference type="ARBA" id="ARBA00023136"/>
    </source>
</evidence>
<feature type="domain" description="RCK C-terminal" evidence="9">
    <location>
        <begin position="173"/>
        <end position="255"/>
    </location>
</feature>
<evidence type="ECO:0000256" key="1">
    <source>
        <dbReference type="ARBA" id="ARBA00004651"/>
    </source>
</evidence>
<evidence type="ECO:0000313" key="10">
    <source>
        <dbReference type="EMBL" id="QKD81577.1"/>
    </source>
</evidence>
<feature type="transmembrane region" description="Helical" evidence="8">
    <location>
        <begin position="96"/>
        <end position="115"/>
    </location>
</feature>
<reference evidence="10 11" key="1">
    <citation type="submission" date="2020-05" db="EMBL/GenBank/DDBJ databases">
        <title>Complete genome sequence of of a novel Thermoleptolyngbya strain isolated from hot springs of Ganzi, Sichuan China.</title>
        <authorList>
            <person name="Tang J."/>
            <person name="Daroch M."/>
            <person name="Li L."/>
            <person name="Waleron K."/>
            <person name="Waleron M."/>
            <person name="Waleron M."/>
        </authorList>
    </citation>
    <scope>NUCLEOTIDE SEQUENCE [LARGE SCALE GENOMIC DNA]</scope>
    <source>
        <strain evidence="10 11">PKUAC-SCTA183</strain>
    </source>
</reference>
<evidence type="ECO:0000256" key="6">
    <source>
        <dbReference type="ARBA" id="ARBA00022989"/>
    </source>
</evidence>
<evidence type="ECO:0000256" key="3">
    <source>
        <dbReference type="ARBA" id="ARBA00022448"/>
    </source>
</evidence>